<dbReference type="InterPro" id="IPR051675">
    <property type="entry name" value="Endo/Exo/Phosphatase_dom_1"/>
</dbReference>
<dbReference type="Gene3D" id="1.10.150.280">
    <property type="entry name" value="AF1531-like domain"/>
    <property type="match status" value="1"/>
</dbReference>
<keyword evidence="3" id="KW-1185">Reference proteome</keyword>
<dbReference type="SUPFAM" id="SSF47781">
    <property type="entry name" value="RuvA domain 2-like"/>
    <property type="match status" value="2"/>
</dbReference>
<reference evidence="2 3" key="1">
    <citation type="submission" date="2020-02" db="EMBL/GenBank/DDBJ databases">
        <title>Out from the shadows clarifying the taxonomy of the family Cryomorphaceae and related taxa by utilizing the GTDB taxonomic framework.</title>
        <authorList>
            <person name="Bowman J.P."/>
        </authorList>
    </citation>
    <scope>NUCLEOTIDE SEQUENCE [LARGE SCALE GENOMIC DNA]</scope>
    <source>
        <strain evidence="2 3">QSSC 1-22</strain>
    </source>
</reference>
<comment type="caution">
    <text evidence="2">The sequence shown here is derived from an EMBL/GenBank/DDBJ whole genome shotgun (WGS) entry which is preliminary data.</text>
</comment>
<evidence type="ECO:0000313" key="3">
    <source>
        <dbReference type="Proteomes" id="UP000486602"/>
    </source>
</evidence>
<name>A0A7K3WPN3_9FLAO</name>
<evidence type="ECO:0000256" key="1">
    <source>
        <dbReference type="SAM" id="Phobius"/>
    </source>
</evidence>
<feature type="transmembrane region" description="Helical" evidence="1">
    <location>
        <begin position="20"/>
        <end position="39"/>
    </location>
</feature>
<dbReference type="RefSeq" id="WP_163283578.1">
    <property type="nucleotide sequence ID" value="NZ_JAAGVY010000006.1"/>
</dbReference>
<sequence>MFRNLVAYFRHHREERNGTIAILAILTVLVLASQAYYIWYKPPVKDPSEFMALMDSLKQLASAEEGFENGTEEITSDIFLFNPNTLSDSGYAALGFSEKEIKTLRNYQKAGAEFHVKTDFRKLFFVDENRYSDLEPFIDLPENYPDKVANPKTNFYKTEYSPDDHSRKRDTIKWSDTTLVENYEYKPYTCDLNRADTTELKKLPYIGSFYAREIIRYRDELGGYHSLAQLLELYKMTPETIDKFAEKVTIDKTKIRKINVNIATAQELSAHPYVDFALANKIIARRETEKSFRNLEQLCATGLVNAELCVKLAPYLIF</sequence>
<dbReference type="EMBL" id="JAAGVY010000006">
    <property type="protein sequence ID" value="NEN22852.1"/>
    <property type="molecule type" value="Genomic_DNA"/>
</dbReference>
<keyword evidence="1" id="KW-0472">Membrane</keyword>
<accession>A0A7K3WPN3</accession>
<dbReference type="GO" id="GO:0015627">
    <property type="term" value="C:type II protein secretion system complex"/>
    <property type="evidence" value="ECO:0007669"/>
    <property type="project" value="TreeGrafter"/>
</dbReference>
<keyword evidence="1" id="KW-0812">Transmembrane</keyword>
<dbReference type="AlphaFoldDB" id="A0A7K3WPN3"/>
<proteinExistence type="predicted"/>
<protein>
    <submittedName>
        <fullName evidence="2">Helix-hairpin-helix domain-containing protein</fullName>
    </submittedName>
</protein>
<dbReference type="Pfam" id="PF12836">
    <property type="entry name" value="HHH_3"/>
    <property type="match status" value="2"/>
</dbReference>
<dbReference type="GO" id="GO:0015628">
    <property type="term" value="P:protein secretion by the type II secretion system"/>
    <property type="evidence" value="ECO:0007669"/>
    <property type="project" value="TreeGrafter"/>
</dbReference>
<dbReference type="InterPro" id="IPR010994">
    <property type="entry name" value="RuvA_2-like"/>
</dbReference>
<organism evidence="2 3">
    <name type="scientific">Cryomorpha ignava</name>
    <dbReference type="NCBI Taxonomy" id="101383"/>
    <lineage>
        <taxon>Bacteria</taxon>
        <taxon>Pseudomonadati</taxon>
        <taxon>Bacteroidota</taxon>
        <taxon>Flavobacteriia</taxon>
        <taxon>Flavobacteriales</taxon>
        <taxon>Cryomorphaceae</taxon>
        <taxon>Cryomorpha</taxon>
    </lineage>
</organism>
<dbReference type="Proteomes" id="UP000486602">
    <property type="component" value="Unassembled WGS sequence"/>
</dbReference>
<keyword evidence="1" id="KW-1133">Transmembrane helix</keyword>
<evidence type="ECO:0000313" key="2">
    <source>
        <dbReference type="EMBL" id="NEN22852.1"/>
    </source>
</evidence>
<gene>
    <name evidence="2" type="ORF">G3O08_04995</name>
</gene>
<dbReference type="PANTHER" id="PTHR21180">
    <property type="entry name" value="ENDONUCLEASE/EXONUCLEASE/PHOSPHATASE FAMILY DOMAIN-CONTAINING PROTEIN 1"/>
    <property type="match status" value="1"/>
</dbReference>
<dbReference type="PANTHER" id="PTHR21180:SF32">
    <property type="entry name" value="ENDONUCLEASE_EXONUCLEASE_PHOSPHATASE FAMILY DOMAIN-CONTAINING PROTEIN 1"/>
    <property type="match status" value="1"/>
</dbReference>
<dbReference type="Gene3D" id="1.10.150.320">
    <property type="entry name" value="Photosystem II 12 kDa extrinsic protein"/>
    <property type="match status" value="1"/>
</dbReference>